<evidence type="ECO:0000313" key="3">
    <source>
        <dbReference type="Proteomes" id="UP000243084"/>
    </source>
</evidence>
<feature type="transmembrane region" description="Helical" evidence="1">
    <location>
        <begin position="70"/>
        <end position="90"/>
    </location>
</feature>
<evidence type="ECO:0000256" key="1">
    <source>
        <dbReference type="SAM" id="Phobius"/>
    </source>
</evidence>
<keyword evidence="1" id="KW-0472">Membrane</keyword>
<gene>
    <name evidence="2" type="ORF">SAMN05216229_10116</name>
</gene>
<dbReference type="RefSeq" id="WP_092426940.1">
    <property type="nucleotide sequence ID" value="NZ_FOXM01000001.1"/>
</dbReference>
<dbReference type="Pfam" id="PF11158">
    <property type="entry name" value="DUF2938"/>
    <property type="match status" value="1"/>
</dbReference>
<organism evidence="2 3">
    <name type="scientific">Geopseudomonas sagittaria</name>
    <dbReference type="NCBI Taxonomy" id="1135990"/>
    <lineage>
        <taxon>Bacteria</taxon>
        <taxon>Pseudomonadati</taxon>
        <taxon>Pseudomonadota</taxon>
        <taxon>Gammaproteobacteria</taxon>
        <taxon>Pseudomonadales</taxon>
        <taxon>Pseudomonadaceae</taxon>
        <taxon>Geopseudomonas</taxon>
    </lineage>
</organism>
<dbReference type="Proteomes" id="UP000243084">
    <property type="component" value="Unassembled WGS sequence"/>
</dbReference>
<keyword evidence="3" id="KW-1185">Reference proteome</keyword>
<evidence type="ECO:0000313" key="2">
    <source>
        <dbReference type="EMBL" id="SFP21344.1"/>
    </source>
</evidence>
<sequence>MGHLLHDIILAAGIGIGATAVMDIWLTFLKSRGVKTLDFAFIGRWVGHLVRGKVRHDAIARAQPIKGELALGWLMHYVTGIAFAGLLLGIEGRDWVRSPSLLPALLVGIATVVIPLFVIQPAMGSGFAAARTPTPLKNCIRSVANHAVFGLGLYLSAVLLAWLLP</sequence>
<proteinExistence type="predicted"/>
<feature type="transmembrane region" description="Helical" evidence="1">
    <location>
        <begin position="143"/>
        <end position="164"/>
    </location>
</feature>
<name>A0A1I5NHU7_9GAMM</name>
<dbReference type="AlphaFoldDB" id="A0A1I5NHU7"/>
<protein>
    <recommendedName>
        <fullName evidence="4">DUF2938 domain-containing protein</fullName>
    </recommendedName>
</protein>
<dbReference type="OrthoDB" id="9812539at2"/>
<feature type="transmembrane region" description="Helical" evidence="1">
    <location>
        <begin position="7"/>
        <end position="28"/>
    </location>
</feature>
<accession>A0A1I5NHU7</accession>
<reference evidence="3" key="1">
    <citation type="submission" date="2016-10" db="EMBL/GenBank/DDBJ databases">
        <authorList>
            <person name="Varghese N."/>
            <person name="Submissions S."/>
        </authorList>
    </citation>
    <scope>NUCLEOTIDE SEQUENCE [LARGE SCALE GENOMIC DNA]</scope>
    <source>
        <strain evidence="3">JCM 18195</strain>
    </source>
</reference>
<evidence type="ECO:0008006" key="4">
    <source>
        <dbReference type="Google" id="ProtNLM"/>
    </source>
</evidence>
<feature type="transmembrane region" description="Helical" evidence="1">
    <location>
        <begin position="102"/>
        <end position="123"/>
    </location>
</feature>
<keyword evidence="1" id="KW-1133">Transmembrane helix</keyword>
<keyword evidence="1" id="KW-0812">Transmembrane</keyword>
<dbReference type="EMBL" id="FOXM01000001">
    <property type="protein sequence ID" value="SFP21344.1"/>
    <property type="molecule type" value="Genomic_DNA"/>
</dbReference>
<dbReference type="InterPro" id="IPR021329">
    <property type="entry name" value="DUF2938"/>
</dbReference>